<keyword evidence="10" id="KW-0464">Manganese</keyword>
<evidence type="ECO:0000259" key="13">
    <source>
        <dbReference type="Pfam" id="PF00884"/>
    </source>
</evidence>
<dbReference type="Gene3D" id="3.40.720.10">
    <property type="entry name" value="Alkaline Phosphatase, subunit A"/>
    <property type="match status" value="1"/>
</dbReference>
<evidence type="ECO:0000256" key="5">
    <source>
        <dbReference type="ARBA" id="ARBA00022692"/>
    </source>
</evidence>
<dbReference type="PANTHER" id="PTHR47371:SF3">
    <property type="entry name" value="PHOSPHOGLYCEROL TRANSFERASE I"/>
    <property type="match status" value="1"/>
</dbReference>
<dbReference type="AlphaFoldDB" id="A0A4Y8IIR3"/>
<dbReference type="InterPro" id="IPR012160">
    <property type="entry name" value="LtaS-like"/>
</dbReference>
<dbReference type="GO" id="GO:0046872">
    <property type="term" value="F:metal ion binding"/>
    <property type="evidence" value="ECO:0007669"/>
    <property type="project" value="UniProtKB-KW"/>
</dbReference>
<evidence type="ECO:0000256" key="6">
    <source>
        <dbReference type="ARBA" id="ARBA00022989"/>
    </source>
</evidence>
<keyword evidence="5 12" id="KW-0812">Transmembrane</keyword>
<keyword evidence="10" id="KW-0479">Metal-binding</keyword>
<comment type="similarity">
    <text evidence="3 8">Belongs to the LTA synthase family.</text>
</comment>
<keyword evidence="6 12" id="KW-1133">Transmembrane helix</keyword>
<organism evidence="14 15">
    <name type="scientific">Filobacillus milosensis</name>
    <dbReference type="NCBI Taxonomy" id="94137"/>
    <lineage>
        <taxon>Bacteria</taxon>
        <taxon>Bacillati</taxon>
        <taxon>Bacillota</taxon>
        <taxon>Bacilli</taxon>
        <taxon>Bacillales</taxon>
        <taxon>Bacillaceae</taxon>
        <taxon>Filobacillus</taxon>
    </lineage>
</organism>
<dbReference type="CDD" id="cd16015">
    <property type="entry name" value="LTA_synthase"/>
    <property type="match status" value="1"/>
</dbReference>
<evidence type="ECO:0000256" key="8">
    <source>
        <dbReference type="PIRNR" id="PIRNR005091"/>
    </source>
</evidence>
<gene>
    <name evidence="14" type="ORF">E3U55_11250</name>
</gene>
<feature type="transmembrane region" description="Helical" evidence="12">
    <location>
        <begin position="69"/>
        <end position="91"/>
    </location>
</feature>
<feature type="binding site" evidence="11">
    <location>
        <position position="303"/>
    </location>
    <ligand>
        <name>Mn(2+)</name>
        <dbReference type="ChEBI" id="CHEBI:29035"/>
    </ligand>
</feature>
<dbReference type="OrthoDB" id="5901192at2"/>
<dbReference type="PANTHER" id="PTHR47371">
    <property type="entry name" value="LIPOTEICHOIC ACID SYNTHASE"/>
    <property type="match status" value="1"/>
</dbReference>
<evidence type="ECO:0000256" key="4">
    <source>
        <dbReference type="ARBA" id="ARBA00022475"/>
    </source>
</evidence>
<dbReference type="InterPro" id="IPR017850">
    <property type="entry name" value="Alkaline_phosphatase_core_sf"/>
</dbReference>
<keyword evidence="15" id="KW-1185">Reference proteome</keyword>
<evidence type="ECO:0000256" key="1">
    <source>
        <dbReference type="ARBA" id="ARBA00004651"/>
    </source>
</evidence>
<keyword evidence="7 8" id="KW-0472">Membrane</keyword>
<dbReference type="EMBL" id="SOPW01000011">
    <property type="protein sequence ID" value="TFB19280.1"/>
    <property type="molecule type" value="Genomic_DNA"/>
</dbReference>
<feature type="transmembrane region" description="Helical" evidence="12">
    <location>
        <begin position="123"/>
        <end position="141"/>
    </location>
</feature>
<dbReference type="PIRSF" id="PIRSF005091">
    <property type="entry name" value="Mmb_sulf_HI1246"/>
    <property type="match status" value="1"/>
</dbReference>
<comment type="caution">
    <text evidence="14">The sequence shown here is derived from an EMBL/GenBank/DDBJ whole genome shotgun (WGS) entry which is preliminary data.</text>
</comment>
<evidence type="ECO:0000256" key="2">
    <source>
        <dbReference type="ARBA" id="ARBA00004936"/>
    </source>
</evidence>
<comment type="subcellular location">
    <subcellularLocation>
        <location evidence="1">Cell membrane</location>
        <topology evidence="1">Multi-pass membrane protein</topology>
    </subcellularLocation>
</comment>
<protein>
    <submittedName>
        <fullName evidence="14">LTA synthase family protein</fullName>
    </submittedName>
</protein>
<evidence type="ECO:0000256" key="12">
    <source>
        <dbReference type="SAM" id="Phobius"/>
    </source>
</evidence>
<evidence type="ECO:0000256" key="7">
    <source>
        <dbReference type="ARBA" id="ARBA00023136"/>
    </source>
</evidence>
<feature type="binding site" evidence="11">
    <location>
        <position position="477"/>
    </location>
    <ligand>
        <name>Mn(2+)</name>
        <dbReference type="ChEBI" id="CHEBI:29035"/>
    </ligand>
</feature>
<feature type="transmembrane region" description="Helical" evidence="12">
    <location>
        <begin position="12"/>
        <end position="33"/>
    </location>
</feature>
<keyword evidence="4 8" id="KW-1003">Cell membrane</keyword>
<feature type="binding site" evidence="11">
    <location>
        <position position="261"/>
    </location>
    <ligand>
        <name>Mn(2+)</name>
        <dbReference type="ChEBI" id="CHEBI:29035"/>
    </ligand>
</feature>
<evidence type="ECO:0000256" key="9">
    <source>
        <dbReference type="PIRSR" id="PIRSR005091-1"/>
    </source>
</evidence>
<dbReference type="Pfam" id="PF00884">
    <property type="entry name" value="Sulfatase"/>
    <property type="match status" value="1"/>
</dbReference>
<evidence type="ECO:0000256" key="10">
    <source>
        <dbReference type="PIRSR" id="PIRSR005091-2"/>
    </source>
</evidence>
<dbReference type="SUPFAM" id="SSF53649">
    <property type="entry name" value="Alkaline phosphatase-like"/>
    <property type="match status" value="1"/>
</dbReference>
<dbReference type="GO" id="GO:0005886">
    <property type="term" value="C:plasma membrane"/>
    <property type="evidence" value="ECO:0007669"/>
    <property type="project" value="UniProtKB-SubCell"/>
</dbReference>
<dbReference type="InterPro" id="IPR000917">
    <property type="entry name" value="Sulfatase_N"/>
</dbReference>
<feature type="binding site" evidence="11">
    <location>
        <position position="478"/>
    </location>
    <ligand>
        <name>Mn(2+)</name>
        <dbReference type="ChEBI" id="CHEBI:29035"/>
    </ligand>
</feature>
<comment type="pathway">
    <text evidence="2">Cell wall biogenesis; lipoteichoic acid biosynthesis.</text>
</comment>
<name>A0A4Y8IIR3_9BACI</name>
<dbReference type="Proteomes" id="UP000297975">
    <property type="component" value="Unassembled WGS sequence"/>
</dbReference>
<dbReference type="RefSeq" id="WP_134340523.1">
    <property type="nucleotide sequence ID" value="NZ_SOPW01000011.1"/>
</dbReference>
<evidence type="ECO:0000256" key="3">
    <source>
        <dbReference type="ARBA" id="ARBA00009983"/>
    </source>
</evidence>
<dbReference type="Gene3D" id="3.30.1120.170">
    <property type="match status" value="1"/>
</dbReference>
<feature type="binding site" evidence="10">
    <location>
        <position position="417"/>
    </location>
    <ligand>
        <name>substrate</name>
    </ligand>
</feature>
<accession>A0A4Y8IIR3</accession>
<evidence type="ECO:0000256" key="11">
    <source>
        <dbReference type="PIRSR" id="PIRSR005091-3"/>
    </source>
</evidence>
<feature type="active site" evidence="9">
    <location>
        <position position="303"/>
    </location>
</feature>
<evidence type="ECO:0000313" key="14">
    <source>
        <dbReference type="EMBL" id="TFB19280.1"/>
    </source>
</evidence>
<dbReference type="InterPro" id="IPR050448">
    <property type="entry name" value="OpgB/LTA_synthase_biosynth"/>
</dbReference>
<feature type="transmembrane region" description="Helical" evidence="12">
    <location>
        <begin position="45"/>
        <end position="62"/>
    </location>
</feature>
<feature type="domain" description="Sulfatase N-terminal" evidence="13">
    <location>
        <begin position="253"/>
        <end position="542"/>
    </location>
</feature>
<feature type="transmembrane region" description="Helical" evidence="12">
    <location>
        <begin position="153"/>
        <end position="172"/>
    </location>
</feature>
<sequence length="633" mass="73011">MNALKQIAKFIFRHIEIPILSSLLFIKMVWFAQETGIYFLTKDRIMVNIGEVILLFSIVLLFSRVSRLLVLFFIGFIGSFIIYADLVYFRYFGDLITTPVLSHSSQMGDISSSITELMYIRDFRFFIDIILVLVAYIILKIKKVKQYLMWKERLALLAVGLIAGLYMTITPINNYTEEYGTNLFVNTWSNVSVYNVIGHLGFHVFETQKYVRDNIINSPTLAEGEAEKIREWFDEHHEKLDEKTEYFGTGEGKNVMMIQLESYQDYLLGQSINGKEITPNLNDLADNAYRFTNFYHQVAQGRTSDAEFLTQTSLYPLPTGSVYVRYPTNTYDSLPSYFKDYDYSTTVYHSYEENFWNRSVIYPNYGFDEFVGKGDFEPGEIAGPFETLGDEGVFRRMVNDNVAQQPFYSFVVALTSHHPYYNIPSKYYDLDTKPFDGTIFAHYLHSAHYVDYAVGQLVDKMKKEGLWENTVLVVYGDHDSGIEFTEKHAKALGMDTDPVSLKNVQDKVPFIIRIPGMEDQGRTFDQSVGMIDVAPTLLHVLGKEKNAYHFGNNMFDMEDHLVPFRYGGYKKGDIYYDASLDGEIENGSCYDVSEKTEIGVEECVEEAKRTREILRMSDAVLNHNLIEKFKAQE</sequence>
<proteinExistence type="inferred from homology"/>
<evidence type="ECO:0000313" key="15">
    <source>
        <dbReference type="Proteomes" id="UP000297975"/>
    </source>
</evidence>
<reference evidence="14 15" key="1">
    <citation type="submission" date="2019-03" db="EMBL/GenBank/DDBJ databases">
        <authorList>
            <person name="He R.-H."/>
        </authorList>
    </citation>
    <scope>NUCLEOTIDE SEQUENCE [LARGE SCALE GENOMIC DNA]</scope>
    <source>
        <strain evidence="15">SH 714</strain>
    </source>
</reference>